<feature type="compositionally biased region" description="Basic and acidic residues" evidence="1">
    <location>
        <begin position="5326"/>
        <end position="5336"/>
    </location>
</feature>
<dbReference type="SMART" id="SM00209">
    <property type="entry name" value="TSP1"/>
    <property type="match status" value="1"/>
</dbReference>
<reference evidence="4" key="1">
    <citation type="submission" date="2014-11" db="EMBL/GenBank/DDBJ databases">
        <authorList>
            <person name="Otto D Thomas"/>
            <person name="Naeem Raeece"/>
        </authorList>
    </citation>
    <scope>NUCLEOTIDE SEQUENCE</scope>
</reference>
<dbReference type="VEuPathDB" id="CryptoDB:Cvel_938"/>
<evidence type="ECO:0000259" key="3">
    <source>
        <dbReference type="PROSITE" id="PS50228"/>
    </source>
</evidence>
<dbReference type="Gene3D" id="2.60.120.740">
    <property type="match status" value="2"/>
</dbReference>
<dbReference type="InterPro" id="IPR001304">
    <property type="entry name" value="C-type_lectin-like"/>
</dbReference>
<feature type="compositionally biased region" description="Basic and acidic residues" evidence="1">
    <location>
        <begin position="5707"/>
        <end position="5717"/>
    </location>
</feature>
<feature type="region of interest" description="Disordered" evidence="1">
    <location>
        <begin position="1316"/>
        <end position="1338"/>
    </location>
</feature>
<sequence length="5809" mass="631256">MAHQSGSTVPSGAPAVSGHQIRSLLEAFFEWTAETDREGVLSGEGEGGPGSPRCFTREGSVYFLEPHEILELVVDRQILPKDGSSVPSKERKSGPKSLAALSKKSEFLHSAYANQTHTGIPVFKAAPLSLLAFGDERVLVKSVCGLIPLPPLHQFACHVPFRSHRWGFFEAIANFFKKLWEGLVAAVETAKSFFMVFIGGWGGLVGQGVSLFGNAQSVLHSTFEKLKNLEFVRLIRNIIEGVFAILNDFANIFNYFALIKNICALASNREMNLIIHSIAIFINALRMPSTLARAVMEILRLWFPQLVEKPKEEPTEPFPEEGNYFSPFRADGVGINSFIYLTTGVECLFRDVDFVGETMTKEEVESACRYVLLKKDCANNRHVQCWGAVFTRALWHEADRLARCEEMRKAGTGIGVGMTMSCGQRMQKLRNGFGILNWFNLMHWSQNNPKDICNEDTKEDVCGPEAEPSPLAECLEKCRSSTNCHYASATEGRGGAISCTYYRTVAGLRYSAGTSAGRASCGAPESRLAILGKVPLSISAVSNPISFQGALLSTLDSEGDGAEILGRFGFYQDPLEIDCSQAAVGTAESTPEGAWVLSGFSPPVTSILGENLMTDLWVTGSYTCALATNVRSCKEETIKVKGRKFDYEKAGNAGEEANAAAKDFLEAQAEMEALYGKWQAQCGSKDFRASYSAWCAANTETPHSGPLDESLIYNHTCCGGGEGAGFYSVSKADPVMGIKVTTRGSVRTMGPGKKCEDAAGGMIFPEDYMEFCNQAREEYDGKKSEVSDLKQTMLKKSTTAAKWKTERAGMLELIGGHAICPEGQVLQKFSASADGQSIEIIRKCCAVSSGAVGIQPLSHAYMPPTMRVTPDVLPWEGEYCASKRDETGRMTFKSCASFISPQDGEAEAYGRNTLAFDPARMQWCLHGVDVPDGDPICLDSMAAHPAQAPAASAASPGGNRLGVIQLEDMVAAPALPGEPSEILEKPKKPEKPPPPKVVKLKPVNIEDFYSPHCKAHDPDKPQGPLVKDLPEDISSEKDLEKTEFWKAATEPLPKEDEEDPDEYLFGGEEPAELGSDNLAADPCGMVLSAERSESMDVEDESMNYGIPFRAIAGCTDRVEEREGAMGDATQAVEDTKESVQMPYDIATSIWSYIGSLTEFSFAPWGLGIEIDPFDQVMQLAEFVWDKVATSLDNKVSDIESGFGELQGQDCDSTSYALAKALCDISCVSDAVRTGNRVIMDRLQEVYDKLLQNMLTYMDYHASYAEALMQWLADLQDWHAQELGKKIQAVADAQAAASSSLLRSALVKCKASLPPSPGRLPLASTGPQSDNSTSSAEAHSSSSRMAMLQCVSQALGVGQNQENCSDELCLALPGDTEGGGIWGKEVDGLATRLHQFRAEAEKRLGSLPCVGTNLHPDCRSAETQRSVASLAKQTLAHARQLERRTRERTDRSVGALESLSQKLQQQKRQTAADSVKAGSVHPEDAVHAVLKEVHGHHKALSRDLDQHMKLLNTMGVPEAEGDSHLGLSEESRQLQQKKRVSARVSEGDLQAFRADAMSGLDRLSSALSTLEREVQMWALQCPHTRTKVTQWAVSHRQRQSVVQRHMRLQKTEGGVGAQQSEETRLEEMMKDLKADEEMRHMEEEGHAVALEMDSIAESFKTAHSAVELYLEYARSHLGEKRNVREALQDYLACSDAEPYSALSDRWAALRREEAQAARLLVRAWWTATTEAQRILAKLVSVQLPVRLARLEMDAASSEPLSSVHLLIGVLPSEISKGPEGDTQLLSASLCDGIQEGEETLMPSKSASWMQRAVRAALSSGSLGQLLDFGEELVEVIDFLQARMSEEKLWHPANKHFSSLVLSAVKETGAQGVQGAATVSGPVSLFDTLPSAESRAATEDSVFELEQQLHDWRSAIGGGARKGERKVSRRRRAHATRTRSPPVLLDTSVTSEHSSASLSGGVKAALELVEQAQKSAEASEEGTSRGTKEDGVASIDSLLKSWGFSLQSALCSGKGLQHFHGGSSALEILRRAEKVARQQRKREAPSDQSDALRTREISPANSATVSLISTSSSSDSEELIAVHKRDLPVGRAPSSGGVQAQKAESASASPLLLDHPLSLLQTAEEKTNAQDPAPVVPPPSNGPLDSEEGMGEFEGPALPVAGDETSIQRVKKLRGQCLPILNEKAPSLAPLFSSLSCALWPGSVLTSWTVESCGSEMYGGGRLAITCTKIDKPPQQVTKNGEASEDTKSKEDVDGKYELPEPEEMHCSEASVSGNTQDQSPVALSNLPPLECPGSSVMRGLSLSTQPGPVRERRTVHAWTCVAFDGYWMALHPELKCDGVGKLAPDSPLAYCHSRDPHKEECMKTLTEDECFEDIKNLHGVRTAVHCRHPPNPQLDWCEDLARAYCAPPPVTFTLRADCCSSSGTAEELPKTTYISGCPLTGTGSADLFAAVDPLVCKGKGGTGEVEGQWGLSGFQVVPCNDTPEEETLEQKQAKRKFAVRYTCTFLDLVNEVPFTSADPGCHLPPKPAGVSVKQWARRVEETFEPPLAGGCGSFLKHGPCAPFAGQPASAMVDFDAACGFPGFSLTAVSFESCGYEEFPAYGQIVTACAAMTPPLQITDAWKKADAEGLPRDDPSAADAAEAELLSSVTCMSLQTEPRGPSAVLDSLAKQPMRCPTGWYLAGFAVESVGSAPDINKEASAAGTPDDGHTTQPAANQFIYTCCKSAATLSYSATLRRETKCDSADLDMLADDSGRLELLYRQLIRCPPPMLLTELELVPCFDEGSSVPSGVRSTYECRAPMVLPPSVETSGVLRGVCKKLEGKHAAAMVEDVCHEEPESFVAVTEEDNAEQQSGYKVICKNVNFEEARDACIQEGRTLAKLSTMAKAKDAAAAMLAACGGHATAYVDGSDVEHEGIWKYTDGTKKYWSPWNPGEPNNAGGNEDCIQFGQGPASNDLPCTTRLNAAICDPPAPKKPKVVCEASKSNRECPPGAYLSGFGFEACDGSGEDFLVSDGASSQWRRTAVCGGMQSGHEKDPKCEEKTSEWTSGVNTTELSKEMEAFTVDCGRDSAVIDIRLEKEKPDEDQSKVRLAYKCCPLPEKVKGLPVLMESPCEDLEAGDATAVAKAMNVHCGGPELVLQSFKVEECPGSPPLPGEETMRMHRFSYVCALLLDVRWAKDVAPSKDKCTFQSGSQVLKGDEWQLEEAASDCMVLKQDAAFCRQVSAGSARAGLLQVSGEEMAVGCPFPGSAASLYLMAGAELRKCGALDDFMSPSTACVHSRAFLQKKQKTPVAASTPAPSSLVSSSSSRDVSVLPVRCETVKTRTTGVPSPSTLVDLPSACPQGLFMQSRQLETKPVRPHSFIVPEDGIDHAPPVKCENGLMMSIDEASWENNEPGVKCKEDVTRMAVEKCEGLAQCTFSKADIPAGKCNRHNVHIKNERAFHGTFRCLSNLDRRQKVTFCDSQSAVLSCDAGKVVRVLKAVFREKKSPQDCMAVDLVGIKKTVLTEIHEGRSQQTARPLSFAVTREQAHSGSANSAVESDGSEGSPKWAIRERIRKTFKMREDIVDFDLVAAECDRKGVCVFPPTADFFGVDPYPRKDKAVEVHFVCEQPFDETDLTVSTRCCGSPDLFGAVQREETESRCVPLEGLSVVQMRGLLSICPASLKDPDGNNLVAAMTGVRMETCAPEGTFRLRTLCQGVGIAPEGALTVIEGKECKDVNLAGVKSLSEVFNPFFPASSDGWACPLGRFISFGAAVEKGCAGGKGLRLVHGCTSGSAEPAALKGDQKDKPEDLFECAKRSTRQGMASCPRNALLAQLSVDAHKSGDGNLPFFKYECCKQKGTNAPRTYPSRSHSTSCVSPDGILKQLMASPEVKEEVTEYYDPKTGELYDNPYRIKQTTEYVVKGPCGFPRMGISKRLPAAYSTQMGPPEPKESGASLLQMEEKEETARSGGDSGSSLFSNRTLLAGASETYDDHDAAAVPSEEHHLPSAPAEESLLSSVSSSASASSSSPSKWQGFALKEHKTAGCSIVKGNGRVATKNLESFPVECPQEDGWLNAFQLMNQQESECPDNQSKMSWECASNWRRGECFEQDVSILPVEGQAGRRVPFILGHLDQLKGYVGCPAGAALAGFRVEETGAPSLLQDSSDRRLFSKHHHKHRIDFESHASQTLRISAVCQPIERGVDGGFSDWGDWSKCSLSCQQFRFRSCTNPRPSRGGLPCPEGQETFQVRACQEKCVVGESEPEEELKVGQVDPLVGPICSAESGFFLGGASQQSCGMSGGQELVQSVHTCRLPLDIENFPPRKDMPPVTCTEHRSPWYVDMKGPAGFVECPSTSVMENLRWLTKGGQAYVPLSKQIRDAKCEDTGVLELSCPRREGVKIIDAHVYGPEDEGAVSVCPIVLAGNATRLLKDSGETCESHFVKDAVAQHCDGRRLCKLKVDAGNLGIPKCAFEGLRTLRVRYGCHSVHPRSRLLYSCCDLVDTKSKGPLALHKMQPSEGSESGLPLPSTAIFDGGVFHSKFFESECFPEKDASVRPLGETDEETREDEELQSAFGELSCPHGYFLQGYKVKACGAGERKFVYKCLLVDRREWVARPAHGKASGVCGPTKDAAARFQFDCGTNGFLCSVGFEGCTEQTAKALALLTSPSFQTSRREAPRFFVDSPTSLLQNLQAYSEREAEAEELAETSAHMKVNGMCAGVDVPSKVDSRLTSHCLDVRGAWSSLPGNALEGDADTLGLSILMRMQTAHCLRDYGDGEGKKSGLMRDLRLEVSKDGTEARFAYKCCLSSREFLMGRKAEKKPIYSSRSACVPVSRMRGAVPEGLNFGCNGGNSGYALTMFTFEPCVPTEWWQPRGWFRAEFTCAAADWTALDSEMIPVAEQRELPVDDTLNDCEVLHHTCETRPSGTKLNGKDACEEAQKCRTFCGKVKGMTCRFLKPRRRRTATSFVGQKHRESIGERGSVALATVMQKREERSTEMSGFHFLSLMRVSRTPHDLMQLLKLKEKGKGRKKAGRSRRNLRTTPAPPSSLSNSLGSGIRSKYLAVADDSGDSSGGTGDDDDDGATQDDSTVEGAEEDEEEEEGGEEDEEEEEDEETTIAGALSGVFSANPADWGENLKDLWENTKALGNATAEAFQDYWNETEYYFKELKENFMEDPLGTAMGFFSDTSEFLEGTVIGEIAGEVGTRAKDKLDQVKGRAVDKLKGREAGATYKMQKLREEGFEGTDEELQEEVRKQLAREKLTAERDAMDKEEAKSKGVTVEQLRKDKAREMGLSPAAYMERMNEEDDQTHLQNEEAIALKKQTEQAAEEAKQQKLDARAQELMTKNGLTEMEARQEAEDEAARVATAADEAAAKKKGELNKLPQADRERLAKEGGYATVEEWEADEAKKSSEEAERTQKLDEDLAAARAKRDGVSKEDALKQIHEEKASGKTQAELDEEWKNKKDAETTERLRQLEAADEYNAKKAGIPVEEYRTQEAAKQNPACGATNAEACLKTRRTEEIFNKMEERETAYRQETREARLKKAFEDKIATATADAEKAARVSEASADATAASSPSDETDTEKDKPASGAGDLTPREEAIAEEKLKEAEEAPTAAPMSEEDSKALGEEMKKSEEWEKEKVEKETERKQDEVKESYAFESAMGKKDDDDDKNKDKKKDENDSDDNDDSKKKQTGGGDDEDDDKKTKSGTTTNDKDQGTKTKKTTSSSAGGDGGDDKSSRKRSDSTPGYQRDTVSSKAKQKDKVTSSSTKKKGGGGSGGSKKKGGKGGGGGGKSRKTGRASSSSCRKKKLLQMDSKKKTVRGQQRHPSFLQFPDFC</sequence>
<dbReference type="GO" id="GO:0019992">
    <property type="term" value="F:diacylglycerol binding"/>
    <property type="evidence" value="ECO:0007669"/>
    <property type="project" value="InterPro"/>
</dbReference>
<evidence type="ECO:0000259" key="2">
    <source>
        <dbReference type="PROSITE" id="PS50041"/>
    </source>
</evidence>
<proteinExistence type="predicted"/>
<feature type="region of interest" description="Disordered" evidence="1">
    <location>
        <begin position="3976"/>
        <end position="4009"/>
    </location>
</feature>
<dbReference type="GO" id="GO:0017075">
    <property type="term" value="F:syntaxin-1 binding"/>
    <property type="evidence" value="ECO:0007669"/>
    <property type="project" value="TreeGrafter"/>
</dbReference>
<feature type="compositionally biased region" description="Basic residues" evidence="1">
    <location>
        <begin position="4998"/>
        <end position="5013"/>
    </location>
</feature>
<dbReference type="Pfam" id="PF00059">
    <property type="entry name" value="Lectin_C"/>
    <property type="match status" value="1"/>
</dbReference>
<feature type="compositionally biased region" description="Basic and acidic residues" evidence="1">
    <location>
        <begin position="5236"/>
        <end position="5249"/>
    </location>
</feature>
<dbReference type="InterPro" id="IPR016186">
    <property type="entry name" value="C-type_lectin-like/link_sf"/>
</dbReference>
<dbReference type="PROSITE" id="PS50041">
    <property type="entry name" value="C_TYPE_LECTIN_2"/>
    <property type="match status" value="1"/>
</dbReference>
<feature type="compositionally biased region" description="Low complexity" evidence="1">
    <location>
        <begin position="2060"/>
        <end position="2072"/>
    </location>
</feature>
<feature type="region of interest" description="Disordered" evidence="1">
    <location>
        <begin position="5326"/>
        <end position="5442"/>
    </location>
</feature>
<accession>A0A0G4HCP0</accession>
<feature type="region of interest" description="Disordered" evidence="1">
    <location>
        <begin position="1436"/>
        <end position="1479"/>
    </location>
</feature>
<dbReference type="SMART" id="SM00034">
    <property type="entry name" value="CLECT"/>
    <property type="match status" value="1"/>
</dbReference>
<name>A0A0G4HCP0_9ALVE</name>
<feature type="region of interest" description="Disordered" evidence="1">
    <location>
        <begin position="977"/>
        <end position="997"/>
    </location>
</feature>
<feature type="compositionally biased region" description="Low complexity" evidence="1">
    <location>
        <begin position="1457"/>
        <end position="1466"/>
    </location>
</feature>
<feature type="compositionally biased region" description="Basic and acidic residues" evidence="1">
    <location>
        <begin position="5569"/>
        <end position="5584"/>
    </location>
</feature>
<dbReference type="SUPFAM" id="SSF56436">
    <property type="entry name" value="C-type lectin-like"/>
    <property type="match status" value="1"/>
</dbReference>
<dbReference type="PROSITE" id="PS50092">
    <property type="entry name" value="TSP1"/>
    <property type="match status" value="1"/>
</dbReference>
<feature type="compositionally biased region" description="Low complexity" evidence="1">
    <location>
        <begin position="1328"/>
        <end position="1338"/>
    </location>
</feature>
<dbReference type="InterPro" id="IPR000884">
    <property type="entry name" value="TSP1_rpt"/>
</dbReference>
<feature type="region of interest" description="Disordered" evidence="1">
    <location>
        <begin position="5236"/>
        <end position="5267"/>
    </location>
</feature>
<feature type="compositionally biased region" description="Basic and acidic residues" evidence="1">
    <location>
        <begin position="5379"/>
        <end position="5396"/>
    </location>
</feature>
<dbReference type="InterPro" id="IPR043159">
    <property type="entry name" value="Lectin_gal-bd_sf"/>
</dbReference>
<feature type="compositionally biased region" description="Basic and acidic residues" evidence="1">
    <location>
        <begin position="5345"/>
        <end position="5366"/>
    </location>
</feature>
<feature type="region of interest" description="Disordered" evidence="1">
    <location>
        <begin position="2034"/>
        <end position="2105"/>
    </location>
</feature>
<evidence type="ECO:0000313" key="4">
    <source>
        <dbReference type="EMBL" id="CEM41798.1"/>
    </source>
</evidence>
<feature type="compositionally biased region" description="Basic and acidic residues" evidence="1">
    <location>
        <begin position="5433"/>
        <end position="5442"/>
    </location>
</feature>
<dbReference type="InterPro" id="IPR036383">
    <property type="entry name" value="TSP1_rpt_sf"/>
</dbReference>
<feature type="region of interest" description="Disordered" evidence="1">
    <location>
        <begin position="4995"/>
        <end position="5089"/>
    </location>
</feature>
<dbReference type="PANTHER" id="PTHR10480:SF12">
    <property type="entry name" value="UNC-13, ISOFORM E"/>
    <property type="match status" value="1"/>
</dbReference>
<feature type="domain" description="SUEL-type lectin" evidence="3">
    <location>
        <begin position="4364"/>
        <end position="4460"/>
    </location>
</feature>
<dbReference type="PROSITE" id="PS50228">
    <property type="entry name" value="SUEL_LECTIN"/>
    <property type="match status" value="1"/>
</dbReference>
<dbReference type="GO" id="GO:0005886">
    <property type="term" value="C:plasma membrane"/>
    <property type="evidence" value="ECO:0007669"/>
    <property type="project" value="TreeGrafter"/>
</dbReference>
<feature type="compositionally biased region" description="Low complexity" evidence="1">
    <location>
        <begin position="3984"/>
        <end position="4008"/>
    </location>
</feature>
<dbReference type="InterPro" id="IPR016187">
    <property type="entry name" value="CTDL_fold"/>
</dbReference>
<dbReference type="CDD" id="cd00037">
    <property type="entry name" value="CLECT"/>
    <property type="match status" value="1"/>
</dbReference>
<dbReference type="GO" id="GO:0005516">
    <property type="term" value="F:calmodulin binding"/>
    <property type="evidence" value="ECO:0007669"/>
    <property type="project" value="TreeGrafter"/>
</dbReference>
<feature type="region of interest" description="Disordered" evidence="1">
    <location>
        <begin position="1912"/>
        <end position="1954"/>
    </location>
</feature>
<feature type="compositionally biased region" description="Acidic residues" evidence="1">
    <location>
        <begin position="5050"/>
        <end position="5089"/>
    </location>
</feature>
<feature type="region of interest" description="Disordered" evidence="1">
    <location>
        <begin position="3917"/>
        <end position="3956"/>
    </location>
</feature>
<evidence type="ECO:0000256" key="1">
    <source>
        <dbReference type="SAM" id="MobiDB-lite"/>
    </source>
</evidence>
<gene>
    <name evidence="4" type="ORF">Cvel_938</name>
</gene>
<feature type="region of interest" description="Disordered" evidence="1">
    <location>
        <begin position="2231"/>
        <end position="2253"/>
    </location>
</feature>
<dbReference type="PhylomeDB" id="A0A0G4HCP0"/>
<feature type="compositionally biased region" description="Basic and acidic residues" evidence="1">
    <location>
        <begin position="2243"/>
        <end position="2253"/>
    </location>
</feature>
<feature type="compositionally biased region" description="Low complexity" evidence="1">
    <location>
        <begin position="5021"/>
        <end position="5030"/>
    </location>
</feature>
<feature type="compositionally biased region" description="Low complexity" evidence="1">
    <location>
        <begin position="5538"/>
        <end position="5551"/>
    </location>
</feature>
<dbReference type="PANTHER" id="PTHR10480">
    <property type="entry name" value="PROTEIN UNC-13 HOMOLOG"/>
    <property type="match status" value="1"/>
</dbReference>
<feature type="region of interest" description="Disordered" evidence="1">
    <location>
        <begin position="2123"/>
        <end position="2156"/>
    </location>
</feature>
<feature type="compositionally biased region" description="Basic and acidic residues" evidence="1">
    <location>
        <begin position="5403"/>
        <end position="5423"/>
    </location>
</feature>
<feature type="compositionally biased region" description="Basic residues" evidence="1">
    <location>
        <begin position="1925"/>
        <end position="1935"/>
    </location>
</feature>
<feature type="domain" description="C-type lectin" evidence="2">
    <location>
        <begin position="2853"/>
        <end position="2960"/>
    </location>
</feature>
<organism evidence="4">
    <name type="scientific">Chromera velia CCMP2878</name>
    <dbReference type="NCBI Taxonomy" id="1169474"/>
    <lineage>
        <taxon>Eukaryota</taxon>
        <taxon>Sar</taxon>
        <taxon>Alveolata</taxon>
        <taxon>Colpodellida</taxon>
        <taxon>Chromeraceae</taxon>
        <taxon>Chromera</taxon>
    </lineage>
</organism>
<feature type="region of interest" description="Disordered" evidence="1">
    <location>
        <begin position="5529"/>
        <end position="5809"/>
    </location>
</feature>
<dbReference type="Gene3D" id="2.20.100.10">
    <property type="entry name" value="Thrombospondin type-1 (TSP1) repeat"/>
    <property type="match status" value="1"/>
</dbReference>
<feature type="region of interest" description="Disordered" evidence="1">
    <location>
        <begin position="3024"/>
        <end position="3044"/>
    </location>
</feature>
<dbReference type="InterPro" id="IPR027080">
    <property type="entry name" value="Unc-13"/>
</dbReference>
<feature type="compositionally biased region" description="Basic and acidic residues" evidence="1">
    <location>
        <begin position="3029"/>
        <end position="3041"/>
    </location>
</feature>
<protein>
    <submittedName>
        <fullName evidence="4">Uncharacterized protein</fullName>
    </submittedName>
</protein>
<dbReference type="GO" id="GO:0061789">
    <property type="term" value="P:dense core granule priming"/>
    <property type="evidence" value="ECO:0007669"/>
    <property type="project" value="TreeGrafter"/>
</dbReference>
<feature type="compositionally biased region" description="Basic and acidic residues" evidence="1">
    <location>
        <begin position="5595"/>
        <end position="5653"/>
    </location>
</feature>
<feature type="compositionally biased region" description="Polar residues" evidence="1">
    <location>
        <begin position="1945"/>
        <end position="1954"/>
    </location>
</feature>
<feature type="compositionally biased region" description="Basic and acidic residues" evidence="1">
    <location>
        <begin position="982"/>
        <end position="993"/>
    </location>
</feature>
<dbReference type="GO" id="GO:0030246">
    <property type="term" value="F:carbohydrate binding"/>
    <property type="evidence" value="ECO:0007669"/>
    <property type="project" value="InterPro"/>
</dbReference>
<feature type="compositionally biased region" description="Basic and acidic residues" evidence="1">
    <location>
        <begin position="1438"/>
        <end position="1450"/>
    </location>
</feature>
<feature type="compositionally biased region" description="Basic and acidic residues" evidence="1">
    <location>
        <begin position="2034"/>
        <end position="2054"/>
    </location>
</feature>
<dbReference type="SUPFAM" id="SSF82895">
    <property type="entry name" value="TSP-1 type 1 repeat"/>
    <property type="match status" value="1"/>
</dbReference>
<dbReference type="Gene3D" id="3.10.100.10">
    <property type="entry name" value="Mannose-Binding Protein A, subunit A"/>
    <property type="match status" value="1"/>
</dbReference>
<dbReference type="EMBL" id="CDMZ01002312">
    <property type="protein sequence ID" value="CEM41798.1"/>
    <property type="molecule type" value="Genomic_DNA"/>
</dbReference>
<dbReference type="InterPro" id="IPR000922">
    <property type="entry name" value="Lectin_gal-bd_dom"/>
</dbReference>